<dbReference type="PRINTS" id="PR00934">
    <property type="entry name" value="XHISDIPTASE"/>
</dbReference>
<accession>A0A172YCF6</accession>
<evidence type="ECO:0000256" key="12">
    <source>
        <dbReference type="ARBA" id="ARBA00044252"/>
    </source>
</evidence>
<evidence type="ECO:0000256" key="7">
    <source>
        <dbReference type="ARBA" id="ARBA00022997"/>
    </source>
</evidence>
<protein>
    <recommendedName>
        <fullName evidence="14">Cytosol non-specific dipeptidase</fullName>
        <ecNumber evidence="11">3.4.13.18</ecNumber>
    </recommendedName>
    <alternativeName>
        <fullName evidence="17">Aminoacyl-histidine dipeptidase</fullName>
    </alternativeName>
    <alternativeName>
        <fullName evidence="16">Beta-alanyl-histidine dipeptidase</fullName>
    </alternativeName>
    <alternativeName>
        <fullName evidence="15">Carnosinase</fullName>
    </alternativeName>
    <alternativeName>
        <fullName evidence="12">Peptidase D</fullName>
    </alternativeName>
    <alternativeName>
        <fullName evidence="18">Xaa-His dipeptidase</fullName>
    </alternativeName>
</protein>
<evidence type="ECO:0000256" key="8">
    <source>
        <dbReference type="ARBA" id="ARBA00023049"/>
    </source>
</evidence>
<dbReference type="PANTHER" id="PTHR43501:SF1">
    <property type="entry name" value="CYTOSOL NON-SPECIFIC DIPEPTIDASE"/>
    <property type="match status" value="1"/>
</dbReference>
<comment type="cofactor">
    <cofactor evidence="2">
        <name>Zn(2+)</name>
        <dbReference type="ChEBI" id="CHEBI:29105"/>
    </cofactor>
</comment>
<evidence type="ECO:0000256" key="5">
    <source>
        <dbReference type="ARBA" id="ARBA00022801"/>
    </source>
</evidence>
<keyword evidence="9" id="KW-0170">Cobalt</keyword>
<keyword evidence="3" id="KW-0645">Protease</keyword>
<evidence type="ECO:0000256" key="10">
    <source>
        <dbReference type="ARBA" id="ARBA00036421"/>
    </source>
</evidence>
<dbReference type="Pfam" id="PF07687">
    <property type="entry name" value="M20_dimer"/>
    <property type="match status" value="1"/>
</dbReference>
<name>A0A172YCF6_9GAMM</name>
<comment type="cofactor">
    <cofactor evidence="1">
        <name>Co(2+)</name>
        <dbReference type="ChEBI" id="CHEBI:48828"/>
    </cofactor>
</comment>
<dbReference type="GO" id="GO:0046872">
    <property type="term" value="F:metal ion binding"/>
    <property type="evidence" value="ECO:0007669"/>
    <property type="project" value="UniProtKB-KW"/>
</dbReference>
<dbReference type="Pfam" id="PF01546">
    <property type="entry name" value="Peptidase_M20"/>
    <property type="match status" value="1"/>
</dbReference>
<evidence type="ECO:0000259" key="19">
    <source>
        <dbReference type="Pfam" id="PF07687"/>
    </source>
</evidence>
<evidence type="ECO:0000256" key="2">
    <source>
        <dbReference type="ARBA" id="ARBA00001947"/>
    </source>
</evidence>
<gene>
    <name evidence="20" type="ORF">A5892_05015</name>
</gene>
<evidence type="ECO:0000256" key="11">
    <source>
        <dbReference type="ARBA" id="ARBA00038976"/>
    </source>
</evidence>
<dbReference type="GO" id="GO:0006508">
    <property type="term" value="P:proteolysis"/>
    <property type="evidence" value="ECO:0007669"/>
    <property type="project" value="UniProtKB-KW"/>
</dbReference>
<evidence type="ECO:0000256" key="1">
    <source>
        <dbReference type="ARBA" id="ARBA00001941"/>
    </source>
</evidence>
<evidence type="ECO:0000313" key="21">
    <source>
        <dbReference type="Proteomes" id="UP000077875"/>
    </source>
</evidence>
<dbReference type="FunFam" id="3.40.630.10:FF:000018">
    <property type="entry name" value="Aminoacyl-histidine dipeptidase PepD"/>
    <property type="match status" value="1"/>
</dbReference>
<keyword evidence="4" id="KW-0479">Metal-binding</keyword>
<evidence type="ECO:0000256" key="13">
    <source>
        <dbReference type="ARBA" id="ARBA00061423"/>
    </source>
</evidence>
<dbReference type="SUPFAM" id="SSF53187">
    <property type="entry name" value="Zn-dependent exopeptidases"/>
    <property type="match status" value="1"/>
</dbReference>
<keyword evidence="7" id="KW-0224">Dipeptidase</keyword>
<dbReference type="GO" id="GO:0070573">
    <property type="term" value="F:metallodipeptidase activity"/>
    <property type="evidence" value="ECO:0007669"/>
    <property type="project" value="TreeGrafter"/>
</dbReference>
<evidence type="ECO:0000256" key="17">
    <source>
        <dbReference type="ARBA" id="ARBA00077688"/>
    </source>
</evidence>
<evidence type="ECO:0000256" key="3">
    <source>
        <dbReference type="ARBA" id="ARBA00022670"/>
    </source>
</evidence>
<evidence type="ECO:0000313" key="20">
    <source>
        <dbReference type="EMBL" id="ANF56908.1"/>
    </source>
</evidence>
<feature type="domain" description="Peptidase M20 dimerisation" evidence="19">
    <location>
        <begin position="212"/>
        <end position="299"/>
    </location>
</feature>
<dbReference type="RefSeq" id="WP_064121874.1">
    <property type="nucleotide sequence ID" value="NZ_CP015243.1"/>
</dbReference>
<keyword evidence="5" id="KW-0378">Hydrolase</keyword>
<keyword evidence="21" id="KW-1185">Reference proteome</keyword>
<reference evidence="20 21" key="1">
    <citation type="submission" date="2016-04" db="EMBL/GenBank/DDBJ databases">
        <title>Complete Genome Sequence of Halotalea alkalilenta IHB B 13600.</title>
        <authorList>
            <person name="Swarnkar M.K."/>
            <person name="Sharma A."/>
            <person name="Kaushal K."/>
            <person name="Soni R."/>
            <person name="Rana S."/>
            <person name="Singh A.K."/>
            <person name="Gulati A."/>
        </authorList>
    </citation>
    <scope>NUCLEOTIDE SEQUENCE [LARGE SCALE GENOMIC DNA]</scope>
    <source>
        <strain evidence="20 21">IHB B 13600</strain>
    </source>
</reference>
<dbReference type="NCBIfam" id="TIGR01893">
    <property type="entry name" value="aa-his-dipept"/>
    <property type="match status" value="1"/>
</dbReference>
<evidence type="ECO:0000256" key="18">
    <source>
        <dbReference type="ARBA" id="ARBA00078074"/>
    </source>
</evidence>
<dbReference type="PANTHER" id="PTHR43501">
    <property type="entry name" value="CYTOSOL NON-SPECIFIC DIPEPTIDASE"/>
    <property type="match status" value="1"/>
</dbReference>
<keyword evidence="8" id="KW-0482">Metalloprotease</keyword>
<dbReference type="InterPro" id="IPR011650">
    <property type="entry name" value="Peptidase_M20_dimer"/>
</dbReference>
<dbReference type="FunFam" id="3.40.630.10:FF:000015">
    <property type="entry name" value="Aminoacyl-histidine dipeptidase PepD"/>
    <property type="match status" value="1"/>
</dbReference>
<dbReference type="KEGG" id="haa:A5892_05015"/>
<dbReference type="Proteomes" id="UP000077875">
    <property type="component" value="Chromosome"/>
</dbReference>
<dbReference type="AlphaFoldDB" id="A0A172YCF6"/>
<keyword evidence="6" id="KW-0862">Zinc</keyword>
<evidence type="ECO:0000256" key="14">
    <source>
        <dbReference type="ARBA" id="ARBA00071271"/>
    </source>
</evidence>
<organism evidence="20 21">
    <name type="scientific">Halotalea alkalilenta</name>
    <dbReference type="NCBI Taxonomy" id="376489"/>
    <lineage>
        <taxon>Bacteria</taxon>
        <taxon>Pseudomonadati</taxon>
        <taxon>Pseudomonadota</taxon>
        <taxon>Gammaproteobacteria</taxon>
        <taxon>Oceanospirillales</taxon>
        <taxon>Halomonadaceae</taxon>
        <taxon>Halotalea</taxon>
    </lineage>
</organism>
<evidence type="ECO:0000256" key="6">
    <source>
        <dbReference type="ARBA" id="ARBA00022833"/>
    </source>
</evidence>
<dbReference type="STRING" id="376489.A5892_05015"/>
<sequence>MSAVSPNAHLDSLSPAPLWRHFRMLCDTPRPSGQEEAVMRNIVSWAEGRGFSTSRDQAGNLLVRRSASPGFESVPMVTLQSHVDMVSQADVEHDFSRDPILTEVRDGWLWARGTTLGADNGIGAAAALALLDDDELVHGPLEALFTVAEETSLVGATQLAPNWLEGRYLLNLDSEDRGEVYIGCAGGVHVGLEERFDIASLESGWTVARLSLDGLKGGHSGVDIHQQFGSANRLLPRALLTLLDGLDSGALRLLDYHGGTMGNAITRSASALVALPAAGFDDARGQIASLEATLRTELAVVEQGLALRLEPEECAGAALGAQDSARVIRLLAALPYGVERYSDEIEGTVETSNNLGIVALEEGALRLDTMIRSLRDSAALALAARIEALCRLGGFAPKRSSFYPGWTPSAASPLLTRFEELHQRIEGHAPQIKVIHAGLECGIIGAKYPQLEMISFGPTIRGAHSPSERVELAAVEAFWALLRGMIASLAERPLLR</sequence>
<evidence type="ECO:0000256" key="15">
    <source>
        <dbReference type="ARBA" id="ARBA00075285"/>
    </source>
</evidence>
<dbReference type="EMBL" id="CP015243">
    <property type="protein sequence ID" value="ANF56908.1"/>
    <property type="molecule type" value="Genomic_DNA"/>
</dbReference>
<dbReference type="InterPro" id="IPR002933">
    <property type="entry name" value="Peptidase_M20"/>
</dbReference>
<dbReference type="EC" id="3.4.13.18" evidence="11"/>
<comment type="similarity">
    <text evidence="13">Belongs to the peptidase M20C family.</text>
</comment>
<dbReference type="InterPro" id="IPR001160">
    <property type="entry name" value="Peptidase_M20C"/>
</dbReference>
<comment type="catalytic activity">
    <reaction evidence="10">
        <text>Hydrolysis of dipeptides, preferentially hydrophobic dipeptides including prolyl amino acids.</text>
        <dbReference type="EC" id="3.4.13.18"/>
    </reaction>
</comment>
<evidence type="ECO:0000256" key="4">
    <source>
        <dbReference type="ARBA" id="ARBA00022723"/>
    </source>
</evidence>
<dbReference type="PIRSF" id="PIRSF016599">
    <property type="entry name" value="Xaa-His_dipept"/>
    <property type="match status" value="1"/>
</dbReference>
<evidence type="ECO:0000256" key="9">
    <source>
        <dbReference type="ARBA" id="ARBA00023285"/>
    </source>
</evidence>
<dbReference type="Gene3D" id="3.40.630.10">
    <property type="entry name" value="Zn peptidases"/>
    <property type="match status" value="2"/>
</dbReference>
<evidence type="ECO:0000256" key="16">
    <source>
        <dbReference type="ARBA" id="ARBA00076004"/>
    </source>
</evidence>
<proteinExistence type="inferred from homology"/>
<dbReference type="GO" id="GO:0005829">
    <property type="term" value="C:cytosol"/>
    <property type="evidence" value="ECO:0007669"/>
    <property type="project" value="TreeGrafter"/>
</dbReference>